<organism evidence="2 3">
    <name type="scientific">Tanacetum coccineum</name>
    <dbReference type="NCBI Taxonomy" id="301880"/>
    <lineage>
        <taxon>Eukaryota</taxon>
        <taxon>Viridiplantae</taxon>
        <taxon>Streptophyta</taxon>
        <taxon>Embryophyta</taxon>
        <taxon>Tracheophyta</taxon>
        <taxon>Spermatophyta</taxon>
        <taxon>Magnoliopsida</taxon>
        <taxon>eudicotyledons</taxon>
        <taxon>Gunneridae</taxon>
        <taxon>Pentapetalae</taxon>
        <taxon>asterids</taxon>
        <taxon>campanulids</taxon>
        <taxon>Asterales</taxon>
        <taxon>Asteraceae</taxon>
        <taxon>Asteroideae</taxon>
        <taxon>Anthemideae</taxon>
        <taxon>Anthemidinae</taxon>
        <taxon>Tanacetum</taxon>
    </lineage>
</organism>
<dbReference type="PANTHER" id="PTHR48475">
    <property type="entry name" value="RIBONUCLEASE H"/>
    <property type="match status" value="1"/>
</dbReference>
<feature type="domain" description="Integrase catalytic" evidence="1">
    <location>
        <begin position="77"/>
        <end position="248"/>
    </location>
</feature>
<reference evidence="2" key="2">
    <citation type="submission" date="2022-01" db="EMBL/GenBank/DDBJ databases">
        <authorList>
            <person name="Yamashiro T."/>
            <person name="Shiraishi A."/>
            <person name="Satake H."/>
            <person name="Nakayama K."/>
        </authorList>
    </citation>
    <scope>NUCLEOTIDE SEQUENCE</scope>
</reference>
<accession>A0ABQ5ABP2</accession>
<dbReference type="Gene3D" id="3.30.420.10">
    <property type="entry name" value="Ribonuclease H-like superfamily/Ribonuclease H"/>
    <property type="match status" value="1"/>
</dbReference>
<keyword evidence="2" id="KW-0808">Transferase</keyword>
<evidence type="ECO:0000313" key="3">
    <source>
        <dbReference type="Proteomes" id="UP001151760"/>
    </source>
</evidence>
<dbReference type="SUPFAM" id="SSF53098">
    <property type="entry name" value="Ribonuclease H-like"/>
    <property type="match status" value="1"/>
</dbReference>
<gene>
    <name evidence="2" type="ORF">Tco_0819732</name>
</gene>
<dbReference type="Proteomes" id="UP001151760">
    <property type="component" value="Unassembled WGS sequence"/>
</dbReference>
<evidence type="ECO:0000259" key="1">
    <source>
        <dbReference type="PROSITE" id="PS50994"/>
    </source>
</evidence>
<dbReference type="InterPro" id="IPR012337">
    <property type="entry name" value="RNaseH-like_sf"/>
</dbReference>
<dbReference type="GO" id="GO:0003964">
    <property type="term" value="F:RNA-directed DNA polymerase activity"/>
    <property type="evidence" value="ECO:0007669"/>
    <property type="project" value="UniProtKB-KW"/>
</dbReference>
<proteinExistence type="predicted"/>
<keyword evidence="2" id="KW-0548">Nucleotidyltransferase</keyword>
<dbReference type="PANTHER" id="PTHR48475:SF2">
    <property type="entry name" value="RIBONUCLEASE H"/>
    <property type="match status" value="1"/>
</dbReference>
<keyword evidence="3" id="KW-1185">Reference proteome</keyword>
<dbReference type="EMBL" id="BQNB010012054">
    <property type="protein sequence ID" value="GJS98562.1"/>
    <property type="molecule type" value="Genomic_DNA"/>
</dbReference>
<dbReference type="InterPro" id="IPR001584">
    <property type="entry name" value="Integrase_cat-core"/>
</dbReference>
<dbReference type="Pfam" id="PF00665">
    <property type="entry name" value="rve"/>
    <property type="match status" value="1"/>
</dbReference>
<comment type="caution">
    <text evidence="2">The sequence shown here is derived from an EMBL/GenBank/DDBJ whole genome shotgun (WGS) entry which is preliminary data.</text>
</comment>
<sequence>MTFSKLAKEVLVEVIQDKSITQREVADVTQEKEDSWMIPIREYLQWGKLPDDPQKARKLRIKAPLYRIMDGTLYQRSYLSPWLRCVGETQAKSIIQEGIDIVGPLPIAPGGARFLVVAIDYFTKWVEAKPLTSTTGKHMERFVWEHIVCRFGTPQIIISDNGKQFAEGTFPIFCQKLRILQSLTSVYHPQANGQVEVTNREIVKGMERRLGKTHQGWVDELPQVLWAHRTTLKSSNGETPFSLVYGSKAVIPIEISIETKRIQDFDPKQNEKICREDQDILEEIREIASIKEARYK</sequence>
<reference evidence="2" key="1">
    <citation type="journal article" date="2022" name="Int. J. Mol. Sci.">
        <title>Draft Genome of Tanacetum Coccineum: Genomic Comparison of Closely Related Tanacetum-Family Plants.</title>
        <authorList>
            <person name="Yamashiro T."/>
            <person name="Shiraishi A."/>
            <person name="Nakayama K."/>
            <person name="Satake H."/>
        </authorList>
    </citation>
    <scope>NUCLEOTIDE SEQUENCE</scope>
</reference>
<protein>
    <submittedName>
        <fullName evidence="2">Reverse transcriptase domain-containing protein</fullName>
    </submittedName>
</protein>
<evidence type="ECO:0000313" key="2">
    <source>
        <dbReference type="EMBL" id="GJS98562.1"/>
    </source>
</evidence>
<dbReference type="InterPro" id="IPR036397">
    <property type="entry name" value="RNaseH_sf"/>
</dbReference>
<dbReference type="PROSITE" id="PS50994">
    <property type="entry name" value="INTEGRASE"/>
    <property type="match status" value="1"/>
</dbReference>
<keyword evidence="2" id="KW-0695">RNA-directed DNA polymerase</keyword>
<name>A0ABQ5ABP2_9ASTR</name>